<proteinExistence type="predicted"/>
<dbReference type="SUPFAM" id="SSF47473">
    <property type="entry name" value="EF-hand"/>
    <property type="match status" value="1"/>
</dbReference>
<feature type="compositionally biased region" description="Basic and acidic residues" evidence="1">
    <location>
        <begin position="83"/>
        <end position="102"/>
    </location>
</feature>
<accession>A0A1G9MWL4</accession>
<sequence>MKRKSIVANKWDFQRPGFEHCGEDKTLTISKLLLSTSVLAVMALPALAQERTFRSIDTNQNGVLERGELEEAFGSSGASKVLSRSDSDGDGKVTRSELRQSSDDDESDDDEDDDSEDDDSEDDDRSDESDDDEDDDSGSDESDDDEDDDGGSDESDDDEDGDSGSDESDDDEDDD</sequence>
<reference evidence="3 4" key="1">
    <citation type="submission" date="2016-10" db="EMBL/GenBank/DDBJ databases">
        <authorList>
            <person name="de Groot N.N."/>
        </authorList>
    </citation>
    <scope>NUCLEOTIDE SEQUENCE [LARGE SCALE GENOMIC DNA]</scope>
    <source>
        <strain evidence="3 4">DSM 25294</strain>
    </source>
</reference>
<feature type="compositionally biased region" description="Acidic residues" evidence="1">
    <location>
        <begin position="103"/>
        <end position="175"/>
    </location>
</feature>
<feature type="region of interest" description="Disordered" evidence="1">
    <location>
        <begin position="70"/>
        <end position="175"/>
    </location>
</feature>
<dbReference type="Gene3D" id="1.10.238.10">
    <property type="entry name" value="EF-hand"/>
    <property type="match status" value="1"/>
</dbReference>
<evidence type="ECO:0000256" key="1">
    <source>
        <dbReference type="SAM" id="MobiDB-lite"/>
    </source>
</evidence>
<organism evidence="3 4">
    <name type="scientific">Aliiruegeria lutimaris</name>
    <dbReference type="NCBI Taxonomy" id="571298"/>
    <lineage>
        <taxon>Bacteria</taxon>
        <taxon>Pseudomonadati</taxon>
        <taxon>Pseudomonadota</taxon>
        <taxon>Alphaproteobacteria</taxon>
        <taxon>Rhodobacterales</taxon>
        <taxon>Roseobacteraceae</taxon>
        <taxon>Aliiruegeria</taxon>
    </lineage>
</organism>
<evidence type="ECO:0000313" key="4">
    <source>
        <dbReference type="Proteomes" id="UP000199382"/>
    </source>
</evidence>
<dbReference type="InterPro" id="IPR011992">
    <property type="entry name" value="EF-hand-dom_pair"/>
</dbReference>
<dbReference type="PROSITE" id="PS50222">
    <property type="entry name" value="EF_HAND_2"/>
    <property type="match status" value="1"/>
</dbReference>
<evidence type="ECO:0000313" key="3">
    <source>
        <dbReference type="EMBL" id="SDL78618.1"/>
    </source>
</evidence>
<dbReference type="CDD" id="cd00051">
    <property type="entry name" value="EFh"/>
    <property type="match status" value="1"/>
</dbReference>
<dbReference type="InterPro" id="IPR018247">
    <property type="entry name" value="EF_Hand_1_Ca_BS"/>
</dbReference>
<keyword evidence="4" id="KW-1185">Reference proteome</keyword>
<dbReference type="GO" id="GO:0005509">
    <property type="term" value="F:calcium ion binding"/>
    <property type="evidence" value="ECO:0007669"/>
    <property type="project" value="InterPro"/>
</dbReference>
<evidence type="ECO:0000259" key="2">
    <source>
        <dbReference type="PROSITE" id="PS50222"/>
    </source>
</evidence>
<dbReference type="OrthoDB" id="7876646at2"/>
<gene>
    <name evidence="3" type="ORF">SAMN04488026_11152</name>
</gene>
<dbReference type="AlphaFoldDB" id="A0A1G9MWL4"/>
<dbReference type="PROSITE" id="PS00018">
    <property type="entry name" value="EF_HAND_1"/>
    <property type="match status" value="2"/>
</dbReference>
<dbReference type="Proteomes" id="UP000199382">
    <property type="component" value="Unassembled WGS sequence"/>
</dbReference>
<dbReference type="InterPro" id="IPR002048">
    <property type="entry name" value="EF_hand_dom"/>
</dbReference>
<name>A0A1G9MWL4_9RHOB</name>
<feature type="domain" description="EF-hand" evidence="2">
    <location>
        <begin position="50"/>
        <end position="79"/>
    </location>
</feature>
<dbReference type="EMBL" id="FNEK01000115">
    <property type="protein sequence ID" value="SDL78618.1"/>
    <property type="molecule type" value="Genomic_DNA"/>
</dbReference>
<protein>
    <submittedName>
        <fullName evidence="3">EF hand</fullName>
    </submittedName>
</protein>